<dbReference type="PROSITE" id="PS00280">
    <property type="entry name" value="BPTI_KUNITZ_1"/>
    <property type="match status" value="2"/>
</dbReference>
<dbReference type="CDD" id="cd22623">
    <property type="entry name" value="Kunitz_HAI1_1-like"/>
    <property type="match status" value="1"/>
</dbReference>
<dbReference type="SMART" id="SM00192">
    <property type="entry name" value="LDLa"/>
    <property type="match status" value="1"/>
</dbReference>
<dbReference type="Proteomes" id="UP001311232">
    <property type="component" value="Unassembled WGS sequence"/>
</dbReference>
<dbReference type="GO" id="GO:0030198">
    <property type="term" value="P:extracellular matrix organization"/>
    <property type="evidence" value="ECO:0007669"/>
    <property type="project" value="TreeGrafter"/>
</dbReference>
<dbReference type="GO" id="GO:0060429">
    <property type="term" value="P:epithelium development"/>
    <property type="evidence" value="ECO:0007669"/>
    <property type="project" value="TreeGrafter"/>
</dbReference>
<dbReference type="InterPro" id="IPR013783">
    <property type="entry name" value="Ig-like_fold"/>
</dbReference>
<dbReference type="InterPro" id="IPR036055">
    <property type="entry name" value="LDL_receptor-like_sf"/>
</dbReference>
<dbReference type="PROSITE" id="PS01209">
    <property type="entry name" value="LDLRA_1"/>
    <property type="match status" value="1"/>
</dbReference>
<dbReference type="GO" id="GO:0005886">
    <property type="term" value="C:plasma membrane"/>
    <property type="evidence" value="ECO:0007669"/>
    <property type="project" value="TreeGrafter"/>
</dbReference>
<feature type="domain" description="BPTI/Kunitz inhibitor" evidence="10">
    <location>
        <begin position="369"/>
        <end position="419"/>
    </location>
</feature>
<dbReference type="InterPro" id="IPR023415">
    <property type="entry name" value="LDLR_class-A_CS"/>
</dbReference>
<dbReference type="Gene3D" id="4.10.400.10">
    <property type="entry name" value="Low-density Lipoprotein Receptor"/>
    <property type="match status" value="1"/>
</dbReference>
<protein>
    <recommendedName>
        <fullName evidence="14">Serine peptidase inhibitor, Kunitz type 1 a</fullName>
    </recommendedName>
</protein>
<gene>
    <name evidence="12" type="ORF">CRENBAI_023199</name>
</gene>
<evidence type="ECO:0000256" key="6">
    <source>
        <dbReference type="ARBA" id="ARBA00023180"/>
    </source>
</evidence>
<feature type="domain" description="MANSC" evidence="11">
    <location>
        <begin position="38"/>
        <end position="119"/>
    </location>
</feature>
<organism evidence="12 13">
    <name type="scientific">Crenichthys baileyi</name>
    <name type="common">White River springfish</name>
    <dbReference type="NCBI Taxonomy" id="28760"/>
    <lineage>
        <taxon>Eukaryota</taxon>
        <taxon>Metazoa</taxon>
        <taxon>Chordata</taxon>
        <taxon>Craniata</taxon>
        <taxon>Vertebrata</taxon>
        <taxon>Euteleostomi</taxon>
        <taxon>Actinopterygii</taxon>
        <taxon>Neopterygii</taxon>
        <taxon>Teleostei</taxon>
        <taxon>Neoteleostei</taxon>
        <taxon>Acanthomorphata</taxon>
        <taxon>Ovalentaria</taxon>
        <taxon>Atherinomorphae</taxon>
        <taxon>Cyprinodontiformes</taxon>
        <taxon>Goodeidae</taxon>
        <taxon>Crenichthys</taxon>
    </lineage>
</organism>
<proteinExistence type="predicted"/>
<dbReference type="SMART" id="SM00765">
    <property type="entry name" value="MANEC"/>
    <property type="match status" value="1"/>
</dbReference>
<feature type="disulfide bond" evidence="7">
    <location>
        <begin position="332"/>
        <end position="347"/>
    </location>
</feature>
<dbReference type="FunFam" id="4.10.410.10:FF:000017">
    <property type="entry name" value="papilin isoform X2"/>
    <property type="match status" value="1"/>
</dbReference>
<dbReference type="FunFam" id="4.10.410.10:FF:000006">
    <property type="entry name" value="Serine peptidase inhibitor, Kunitz type 1"/>
    <property type="match status" value="1"/>
</dbReference>
<name>A0AAV9SAX8_9TELE</name>
<evidence type="ECO:0000313" key="12">
    <source>
        <dbReference type="EMBL" id="KAK5618039.1"/>
    </source>
</evidence>
<feature type="transmembrane region" description="Helical" evidence="8">
    <location>
        <begin position="445"/>
        <end position="468"/>
    </location>
</feature>
<dbReference type="AlphaFoldDB" id="A0AAV9SAX8"/>
<dbReference type="EMBL" id="JAHHUM010000645">
    <property type="protein sequence ID" value="KAK5618039.1"/>
    <property type="molecule type" value="Genomic_DNA"/>
</dbReference>
<dbReference type="SUPFAM" id="SSF49299">
    <property type="entry name" value="PKD domain"/>
    <property type="match status" value="1"/>
</dbReference>
<keyword evidence="8" id="KW-0812">Transmembrane</keyword>
<evidence type="ECO:0000313" key="13">
    <source>
        <dbReference type="Proteomes" id="UP001311232"/>
    </source>
</evidence>
<evidence type="ECO:0000256" key="5">
    <source>
        <dbReference type="ARBA" id="ARBA00023157"/>
    </source>
</evidence>
<evidence type="ECO:0000256" key="4">
    <source>
        <dbReference type="ARBA" id="ARBA00023136"/>
    </source>
</evidence>
<sequence>MNLLFECQFVALLLLVGFSHSTTGQDNGETCLSKFEKGKDNFVLDTDDSVKEGATFISSPKVVMYKDCLVSCCKEPKCNVALMERGAEEGTISSCFLFDCLYKRKYVCRFVRKSGYFNYILESVYENYLELDVTPQQSDSPPVANAGQDLVVQPKESVTLNGLQSRDDVKIESFDWKMLTNYPYAVMEKTNFPDQIIVSNLTSGKYKFQLTVTDTIGQADSTMLTVLVLTPEESEHHCMVPKKAGPCRGSFPRWHYNAASGECEQFTFGGCLPNKNNYVDKQECTNACQGTGGPSGRGLPITASQGEMCGDPCTAEQFTCANGCCLDPGLHCDETPQCSDNSDEEKCDYLEGRFHILINIPLDEQKVRCTQHPETGTCRDSISKWYYDPRTQKCALFNYGGCGGNNNKFDSEDTCKKVCHGVTEKDDIENREQTEKREAGGNTSILVIAILLGVAILLVLGALGYCFIKKSKTHEHIRVPAGNTTSSLGMGDSDRLVYNSTTKPM</sequence>
<keyword evidence="5 7" id="KW-1015">Disulfide bond</keyword>
<dbReference type="PANTHER" id="PTHR46750">
    <property type="entry name" value="KUNITZ-TYPE PROTEASE INHIBITOR 1"/>
    <property type="match status" value="1"/>
</dbReference>
<evidence type="ECO:0000259" key="10">
    <source>
        <dbReference type="PROSITE" id="PS50279"/>
    </source>
</evidence>
<evidence type="ECO:0008006" key="14">
    <source>
        <dbReference type="Google" id="ProtNLM"/>
    </source>
</evidence>
<dbReference type="PROSITE" id="PS50068">
    <property type="entry name" value="LDLRA_2"/>
    <property type="match status" value="1"/>
</dbReference>
<feature type="signal peptide" evidence="9">
    <location>
        <begin position="1"/>
        <end position="24"/>
    </location>
</feature>
<keyword evidence="13" id="KW-1185">Reference proteome</keyword>
<reference evidence="12 13" key="1">
    <citation type="submission" date="2021-06" db="EMBL/GenBank/DDBJ databases">
        <authorList>
            <person name="Palmer J.M."/>
        </authorList>
    </citation>
    <scope>NUCLEOTIDE SEQUENCE [LARGE SCALE GENOMIC DNA]</scope>
    <source>
        <strain evidence="12 13">MEX-2019</strain>
        <tissue evidence="12">Muscle</tissue>
    </source>
</reference>
<dbReference type="InterPro" id="IPR020901">
    <property type="entry name" value="Prtase_inh_Kunz-CS"/>
</dbReference>
<evidence type="ECO:0000256" key="3">
    <source>
        <dbReference type="ARBA" id="ARBA00022989"/>
    </source>
</evidence>
<dbReference type="PANTHER" id="PTHR46750:SF1">
    <property type="entry name" value="KUNITZ-TYPE PROTEASE INHIBITOR 1"/>
    <property type="match status" value="1"/>
</dbReference>
<dbReference type="Pfam" id="PF07502">
    <property type="entry name" value="MANEC"/>
    <property type="match status" value="1"/>
</dbReference>
<dbReference type="Gene3D" id="4.10.410.10">
    <property type="entry name" value="Pancreatic trypsin inhibitor Kunitz domain"/>
    <property type="match status" value="2"/>
</dbReference>
<dbReference type="PROSITE" id="PS50279">
    <property type="entry name" value="BPTI_KUNITZ_2"/>
    <property type="match status" value="2"/>
</dbReference>
<feature type="domain" description="BPTI/Kunitz inhibitor" evidence="10">
    <location>
        <begin position="238"/>
        <end position="288"/>
    </location>
</feature>
<dbReference type="InterPro" id="IPR011106">
    <property type="entry name" value="MANSC_N"/>
</dbReference>
<feature type="disulfide bond" evidence="7">
    <location>
        <begin position="320"/>
        <end position="338"/>
    </location>
</feature>
<keyword evidence="4 8" id="KW-0472">Membrane</keyword>
<accession>A0AAV9SAX8</accession>
<dbReference type="Pfam" id="PF00014">
    <property type="entry name" value="Kunitz_BPTI"/>
    <property type="match status" value="2"/>
</dbReference>
<evidence type="ECO:0000256" key="2">
    <source>
        <dbReference type="ARBA" id="ARBA00022729"/>
    </source>
</evidence>
<evidence type="ECO:0000259" key="11">
    <source>
        <dbReference type="PROSITE" id="PS50986"/>
    </source>
</evidence>
<dbReference type="InterPro" id="IPR002172">
    <property type="entry name" value="LDrepeatLR_classA_rpt"/>
</dbReference>
<evidence type="ECO:0000256" key="7">
    <source>
        <dbReference type="PROSITE-ProRule" id="PRU00124"/>
    </source>
</evidence>
<feature type="disulfide bond" evidence="7">
    <location>
        <begin position="313"/>
        <end position="325"/>
    </location>
</feature>
<dbReference type="InterPro" id="IPR036880">
    <property type="entry name" value="Kunitz_BPTI_sf"/>
</dbReference>
<dbReference type="GO" id="GO:0004867">
    <property type="term" value="F:serine-type endopeptidase inhibitor activity"/>
    <property type="evidence" value="ECO:0007669"/>
    <property type="project" value="InterPro"/>
</dbReference>
<evidence type="ECO:0000256" key="1">
    <source>
        <dbReference type="ARBA" id="ARBA00004370"/>
    </source>
</evidence>
<dbReference type="Pfam" id="PF00057">
    <property type="entry name" value="Ldl_recept_a"/>
    <property type="match status" value="1"/>
</dbReference>
<evidence type="ECO:0000256" key="9">
    <source>
        <dbReference type="SAM" id="SignalP"/>
    </source>
</evidence>
<comment type="subcellular location">
    <subcellularLocation>
        <location evidence="1">Membrane</location>
    </subcellularLocation>
</comment>
<dbReference type="CDD" id="cd00112">
    <property type="entry name" value="LDLa"/>
    <property type="match status" value="1"/>
</dbReference>
<dbReference type="SMART" id="SM00131">
    <property type="entry name" value="KU"/>
    <property type="match status" value="2"/>
</dbReference>
<dbReference type="PROSITE" id="PS50986">
    <property type="entry name" value="MANSC"/>
    <property type="match status" value="1"/>
</dbReference>
<comment type="caution">
    <text evidence="12">The sequence shown here is derived from an EMBL/GenBank/DDBJ whole genome shotgun (WGS) entry which is preliminary data.</text>
</comment>
<keyword evidence="6" id="KW-0325">Glycoprotein</keyword>
<dbReference type="InterPro" id="IPR002223">
    <property type="entry name" value="Kunitz_BPTI"/>
</dbReference>
<dbReference type="Pfam" id="PF22352">
    <property type="entry name" value="K319L-like_PKD"/>
    <property type="match status" value="1"/>
</dbReference>
<keyword evidence="3 8" id="KW-1133">Transmembrane helix</keyword>
<evidence type="ECO:0000256" key="8">
    <source>
        <dbReference type="SAM" id="Phobius"/>
    </source>
</evidence>
<dbReference type="PRINTS" id="PR00759">
    <property type="entry name" value="BASICPTASE"/>
</dbReference>
<dbReference type="Gene3D" id="2.60.40.10">
    <property type="entry name" value="Immunoglobulins"/>
    <property type="match status" value="1"/>
</dbReference>
<dbReference type="GO" id="GO:0008544">
    <property type="term" value="P:epidermis development"/>
    <property type="evidence" value="ECO:0007669"/>
    <property type="project" value="TreeGrafter"/>
</dbReference>
<dbReference type="SUPFAM" id="SSF57424">
    <property type="entry name" value="LDL receptor-like module"/>
    <property type="match status" value="1"/>
</dbReference>
<dbReference type="SUPFAM" id="SSF57362">
    <property type="entry name" value="BPTI-like"/>
    <property type="match status" value="2"/>
</dbReference>
<dbReference type="InterPro" id="IPR035986">
    <property type="entry name" value="PKD_dom_sf"/>
</dbReference>
<feature type="chain" id="PRO_5043956527" description="Serine peptidase inhibitor, Kunitz type 1 a" evidence="9">
    <location>
        <begin position="25"/>
        <end position="505"/>
    </location>
</feature>
<keyword evidence="2 9" id="KW-0732">Signal</keyword>
<dbReference type="InterPro" id="IPR013980">
    <property type="entry name" value="MANSC_dom"/>
</dbReference>